<accession>A0A1I0BQA5</accession>
<feature type="transmembrane region" description="Helical" evidence="2">
    <location>
        <begin position="159"/>
        <end position="176"/>
    </location>
</feature>
<dbReference type="Proteomes" id="UP000198507">
    <property type="component" value="Unassembled WGS sequence"/>
</dbReference>
<proteinExistence type="predicted"/>
<evidence type="ECO:0000313" key="3">
    <source>
        <dbReference type="EMBL" id="SET09206.1"/>
    </source>
</evidence>
<organism evidence="3 4">
    <name type="scientific">Geodermatophilus poikilotrophus</name>
    <dbReference type="NCBI Taxonomy" id="1333667"/>
    <lineage>
        <taxon>Bacteria</taxon>
        <taxon>Bacillati</taxon>
        <taxon>Actinomycetota</taxon>
        <taxon>Actinomycetes</taxon>
        <taxon>Geodermatophilales</taxon>
        <taxon>Geodermatophilaceae</taxon>
        <taxon>Geodermatophilus</taxon>
    </lineage>
</organism>
<name>A0A1I0BQA5_9ACTN</name>
<evidence type="ECO:0000313" key="4">
    <source>
        <dbReference type="Proteomes" id="UP000198507"/>
    </source>
</evidence>
<reference evidence="4" key="1">
    <citation type="submission" date="2016-10" db="EMBL/GenBank/DDBJ databases">
        <authorList>
            <person name="Varghese N."/>
            <person name="Submissions S."/>
        </authorList>
    </citation>
    <scope>NUCLEOTIDE SEQUENCE [LARGE SCALE GENOMIC DNA]</scope>
    <source>
        <strain evidence="4">DSM 44209</strain>
    </source>
</reference>
<feature type="transmembrane region" description="Helical" evidence="2">
    <location>
        <begin position="98"/>
        <end position="119"/>
    </location>
</feature>
<keyword evidence="4" id="KW-1185">Reference proteome</keyword>
<feature type="transmembrane region" description="Helical" evidence="2">
    <location>
        <begin position="188"/>
        <end position="206"/>
    </location>
</feature>
<evidence type="ECO:0000256" key="1">
    <source>
        <dbReference type="SAM" id="MobiDB-lite"/>
    </source>
</evidence>
<evidence type="ECO:0000256" key="2">
    <source>
        <dbReference type="SAM" id="Phobius"/>
    </source>
</evidence>
<dbReference type="AlphaFoldDB" id="A0A1I0BQA5"/>
<protein>
    <submittedName>
        <fullName evidence="3">Uncharacterized protein</fullName>
    </submittedName>
</protein>
<feature type="transmembrane region" description="Helical" evidence="2">
    <location>
        <begin position="38"/>
        <end position="58"/>
    </location>
</feature>
<dbReference type="EMBL" id="FOIE01000002">
    <property type="protein sequence ID" value="SET09206.1"/>
    <property type="molecule type" value="Genomic_DNA"/>
</dbReference>
<keyword evidence="2" id="KW-1133">Transmembrane helix</keyword>
<feature type="region of interest" description="Disordered" evidence="1">
    <location>
        <begin position="1"/>
        <end position="23"/>
    </location>
</feature>
<sequence>MTTTAPRGTGAASPRRGGGGPASGRAAIAARTLRTDRWWVQPLVTVVVLLLFIAYSTFRAFQNAHYYASPYISPFYSPCITTRCEGDSFPEFFTGPAWISPAIYILVLPLGIRLTCYYYRKAYYRSFWLAPPACAVAEPHRRYTGETRFPLVGQNVHRYFLYAALLFNVILFYEAFRGFRDETGEWGHMGLGTVILLVNAVMLFLYSISCHSCRHIVGGRLNTFSKHPLRYKAWTAVSKLNARHMQYAWISLFTVAFADFYVFLLATGTISDLRFF</sequence>
<keyword evidence="2" id="KW-0472">Membrane</keyword>
<gene>
    <name evidence="3" type="ORF">SAMN04488546_1405</name>
</gene>
<keyword evidence="2" id="KW-0812">Transmembrane</keyword>
<feature type="transmembrane region" description="Helical" evidence="2">
    <location>
        <begin position="247"/>
        <end position="270"/>
    </location>
</feature>
<feature type="compositionally biased region" description="Low complexity" evidence="1">
    <location>
        <begin position="1"/>
        <end position="15"/>
    </location>
</feature>
<dbReference type="OrthoDB" id="9799243at2"/>